<sequence length="483" mass="54485">MLPPTRVQIKRKATEDPVEILRVHDELARGRNAGQFIFKRQRIVQGSRPNAFTVADSAGYTSALENGPRAPQVKTSQPGDEFRDQPGRNLSNTQPAVPPETRHVTMRQDEVGAVPPANNRGAPDVARLPRVIAEPRRFHLSRKLVHGAGNNNVERANARRTPGKTNIAVFRERKVIPAAETGPPTETKPPAPLDVSRTEPQNRMTSQEPVKEIGKKPSVSLLRLTPVNAVKPRRNSPAPLRGARLPSGDIIPWDASTERLNMEMQAYTLREIRKNLADSNEPQVTVPLKPEPEAPKSPASRFKPRAGAGLRYHERHPDAVTAQGTEADSDMQAMDVDDDDSNYIIETYIRMPVEQALLESNETSIGLLVLDSQPDIDQFYNGDSDRDSDTYDEEEDENAENHPSTDYPDEEVQSDDEYGINPYQYRNRNTSDNEEYDEDDATFSDDEREAKKEPWSRRPWMQAYSGKSDRNDEERESYRSLYK</sequence>
<feature type="region of interest" description="Disordered" evidence="2">
    <location>
        <begin position="178"/>
        <end position="211"/>
    </location>
</feature>
<protein>
    <recommendedName>
        <fullName evidence="3">Transcription factor Iwr1 domain-containing protein</fullName>
    </recommendedName>
</protein>
<feature type="domain" description="Transcription factor Iwr1" evidence="3">
    <location>
        <begin position="342"/>
        <end position="411"/>
    </location>
</feature>
<feature type="region of interest" description="Disordered" evidence="2">
    <location>
        <begin position="375"/>
        <end position="483"/>
    </location>
</feature>
<evidence type="ECO:0000256" key="1">
    <source>
        <dbReference type="ARBA" id="ARBA00010218"/>
    </source>
</evidence>
<gene>
    <name evidence="4" type="ORF">VC83_06052</name>
</gene>
<feature type="region of interest" description="Disordered" evidence="2">
    <location>
        <begin position="61"/>
        <end position="101"/>
    </location>
</feature>
<evidence type="ECO:0000313" key="4">
    <source>
        <dbReference type="EMBL" id="OAF57152.1"/>
    </source>
</evidence>
<comment type="similarity">
    <text evidence="1">Belongs to the IWR1/SLC7A6OS family.</text>
</comment>
<dbReference type="Pfam" id="PF08574">
    <property type="entry name" value="Iwr1"/>
    <property type="match status" value="1"/>
</dbReference>
<feature type="region of interest" description="Disordered" evidence="2">
    <location>
        <begin position="278"/>
        <end position="304"/>
    </location>
</feature>
<dbReference type="Proteomes" id="UP000077154">
    <property type="component" value="Unassembled WGS sequence"/>
</dbReference>
<dbReference type="InterPro" id="IPR013883">
    <property type="entry name" value="TF_Iwr1_dom"/>
</dbReference>
<feature type="compositionally biased region" description="Acidic residues" evidence="2">
    <location>
        <begin position="432"/>
        <end position="447"/>
    </location>
</feature>
<dbReference type="InterPro" id="IPR040150">
    <property type="entry name" value="Iwr1"/>
</dbReference>
<feature type="compositionally biased region" description="Acidic residues" evidence="2">
    <location>
        <begin position="407"/>
        <end position="418"/>
    </location>
</feature>
<feature type="compositionally biased region" description="Basic and acidic residues" evidence="2">
    <location>
        <begin position="467"/>
        <end position="483"/>
    </location>
</feature>
<reference evidence="4" key="1">
    <citation type="submission" date="2016-03" db="EMBL/GenBank/DDBJ databases">
        <title>Updated assembly of Pseudogymnoascus destructans, the fungus causing white-nose syndrome of bats.</title>
        <authorList>
            <person name="Palmer J.M."/>
            <person name="Drees K.P."/>
            <person name="Foster J.T."/>
            <person name="Lindner D.L."/>
        </authorList>
    </citation>
    <scope>NUCLEOTIDE SEQUENCE [LARGE SCALE GENOMIC DNA]</scope>
    <source>
        <strain evidence="4">20631-21</strain>
    </source>
</reference>
<evidence type="ECO:0000259" key="3">
    <source>
        <dbReference type="Pfam" id="PF08574"/>
    </source>
</evidence>
<accession>A0A177A6R5</accession>
<dbReference type="PANTHER" id="PTHR28063">
    <property type="entry name" value="RNA POLYMERASE II NUCLEAR LOCALIZATION PROTEIN IWR1"/>
    <property type="match status" value="1"/>
</dbReference>
<dbReference type="GeneID" id="36289114"/>
<dbReference type="eggNOG" id="ENOG502SE90">
    <property type="taxonomic scope" value="Eukaryota"/>
</dbReference>
<dbReference type="EMBL" id="KV441401">
    <property type="protein sequence ID" value="OAF57152.1"/>
    <property type="molecule type" value="Genomic_DNA"/>
</dbReference>
<dbReference type="AlphaFoldDB" id="A0A177A6R5"/>
<dbReference type="GO" id="GO:0005737">
    <property type="term" value="C:cytoplasm"/>
    <property type="evidence" value="ECO:0007669"/>
    <property type="project" value="TreeGrafter"/>
</dbReference>
<dbReference type="PANTHER" id="PTHR28063:SF1">
    <property type="entry name" value="RNA POLYMERASE II NUCLEAR LOCALIZATION PROTEIN IWR1"/>
    <property type="match status" value="1"/>
</dbReference>
<organism evidence="4">
    <name type="scientific">Pseudogymnoascus destructans</name>
    <dbReference type="NCBI Taxonomy" id="655981"/>
    <lineage>
        <taxon>Eukaryota</taxon>
        <taxon>Fungi</taxon>
        <taxon>Dikarya</taxon>
        <taxon>Ascomycota</taxon>
        <taxon>Pezizomycotina</taxon>
        <taxon>Leotiomycetes</taxon>
        <taxon>Thelebolales</taxon>
        <taxon>Thelebolaceae</taxon>
        <taxon>Pseudogymnoascus</taxon>
    </lineage>
</organism>
<feature type="compositionally biased region" description="Polar residues" evidence="2">
    <location>
        <begin position="198"/>
        <end position="208"/>
    </location>
</feature>
<dbReference type="RefSeq" id="XP_024322443.1">
    <property type="nucleotide sequence ID" value="XM_024469658.1"/>
</dbReference>
<dbReference type="OrthoDB" id="6255506at2759"/>
<name>A0A177A6R5_9PEZI</name>
<proteinExistence type="inferred from homology"/>
<evidence type="ECO:0000256" key="2">
    <source>
        <dbReference type="SAM" id="MobiDB-lite"/>
    </source>
</evidence>
<dbReference type="GO" id="GO:0006606">
    <property type="term" value="P:protein import into nucleus"/>
    <property type="evidence" value="ECO:0007669"/>
    <property type="project" value="InterPro"/>
</dbReference>
<dbReference type="VEuPathDB" id="FungiDB:GMDG_06799"/>